<dbReference type="PROSITE" id="PS50836">
    <property type="entry name" value="DOMON"/>
    <property type="match status" value="1"/>
</dbReference>
<dbReference type="Pfam" id="PF03351">
    <property type="entry name" value="DOMON"/>
    <property type="match status" value="1"/>
</dbReference>
<dbReference type="InterPro" id="IPR000323">
    <property type="entry name" value="Cu2_ascorb_mOase_N"/>
</dbReference>
<dbReference type="EMBL" id="BDGG01000003">
    <property type="protein sequence ID" value="GAU95213.1"/>
    <property type="molecule type" value="Genomic_DNA"/>
</dbReference>
<name>A0A1D1V8R3_RAMVA</name>
<dbReference type="Proteomes" id="UP000186922">
    <property type="component" value="Unassembled WGS sequence"/>
</dbReference>
<dbReference type="Gene3D" id="2.60.120.310">
    <property type="entry name" value="Copper type II, ascorbate-dependent monooxygenase, N-terminal domain"/>
    <property type="match status" value="1"/>
</dbReference>
<evidence type="ECO:0000256" key="4">
    <source>
        <dbReference type="SAM" id="MobiDB-lite"/>
    </source>
</evidence>
<proteinExistence type="inferred from homology"/>
<evidence type="ECO:0000256" key="3">
    <source>
        <dbReference type="ARBA" id="ARBA00023180"/>
    </source>
</evidence>
<feature type="compositionally biased region" description="Polar residues" evidence="4">
    <location>
        <begin position="612"/>
        <end position="625"/>
    </location>
</feature>
<dbReference type="GO" id="GO:0042421">
    <property type="term" value="P:norepinephrine biosynthetic process"/>
    <property type="evidence" value="ECO:0007669"/>
    <property type="project" value="TreeGrafter"/>
</dbReference>
<dbReference type="SMART" id="SM00664">
    <property type="entry name" value="DoH"/>
    <property type="match status" value="1"/>
</dbReference>
<feature type="signal peptide" evidence="5">
    <location>
        <begin position="1"/>
        <end position="21"/>
    </location>
</feature>
<dbReference type="InterPro" id="IPR036939">
    <property type="entry name" value="Cu2_ascorb_mOase_N_sf"/>
</dbReference>
<evidence type="ECO:0000259" key="6">
    <source>
        <dbReference type="PROSITE" id="PS50836"/>
    </source>
</evidence>
<dbReference type="GO" id="GO:0030667">
    <property type="term" value="C:secretory granule membrane"/>
    <property type="evidence" value="ECO:0007669"/>
    <property type="project" value="TreeGrafter"/>
</dbReference>
<keyword evidence="5" id="KW-0732">Signal</keyword>
<dbReference type="GO" id="GO:0042420">
    <property type="term" value="P:dopamine catabolic process"/>
    <property type="evidence" value="ECO:0007669"/>
    <property type="project" value="TreeGrafter"/>
</dbReference>
<keyword evidence="2" id="KW-1015">Disulfide bond</keyword>
<evidence type="ECO:0000256" key="5">
    <source>
        <dbReference type="SAM" id="SignalP"/>
    </source>
</evidence>
<reference evidence="7 8" key="1">
    <citation type="journal article" date="2016" name="Nat. Commun.">
        <title>Extremotolerant tardigrade genome and improved radiotolerance of human cultured cells by tardigrade-unique protein.</title>
        <authorList>
            <person name="Hashimoto T."/>
            <person name="Horikawa D.D."/>
            <person name="Saito Y."/>
            <person name="Kuwahara H."/>
            <person name="Kozuka-Hata H."/>
            <person name="Shin-I T."/>
            <person name="Minakuchi Y."/>
            <person name="Ohishi K."/>
            <person name="Motoyama A."/>
            <person name="Aizu T."/>
            <person name="Enomoto A."/>
            <person name="Kondo K."/>
            <person name="Tanaka S."/>
            <person name="Hara Y."/>
            <person name="Koshikawa S."/>
            <person name="Sagara H."/>
            <person name="Miura T."/>
            <person name="Yokobori S."/>
            <person name="Miyagawa K."/>
            <person name="Suzuki Y."/>
            <person name="Kubo T."/>
            <person name="Oyama M."/>
            <person name="Kohara Y."/>
            <person name="Fujiyama A."/>
            <person name="Arakawa K."/>
            <person name="Katayama T."/>
            <person name="Toyoda A."/>
            <person name="Kunieda T."/>
        </authorList>
    </citation>
    <scope>NUCLEOTIDE SEQUENCE [LARGE SCALE GENOMIC DNA]</scope>
    <source>
        <strain evidence="7 8">YOKOZUNA-1</strain>
    </source>
</reference>
<dbReference type="InterPro" id="IPR005018">
    <property type="entry name" value="DOMON_domain"/>
</dbReference>
<dbReference type="FunFam" id="2.60.120.230:FF:000001">
    <property type="entry name" value="Monooxygenase, DBH-like 1"/>
    <property type="match status" value="1"/>
</dbReference>
<dbReference type="GO" id="GO:0005507">
    <property type="term" value="F:copper ion binding"/>
    <property type="evidence" value="ECO:0007669"/>
    <property type="project" value="InterPro"/>
</dbReference>
<dbReference type="PANTHER" id="PTHR10157:SF23">
    <property type="entry name" value="MOXD1 HOMOLOG 1"/>
    <property type="match status" value="1"/>
</dbReference>
<dbReference type="Gene3D" id="2.60.120.230">
    <property type="match status" value="1"/>
</dbReference>
<feature type="domain" description="DOMON" evidence="6">
    <location>
        <begin position="38"/>
        <end position="160"/>
    </location>
</feature>
<dbReference type="AlphaFoldDB" id="A0A1D1V8R3"/>
<evidence type="ECO:0000313" key="8">
    <source>
        <dbReference type="Proteomes" id="UP000186922"/>
    </source>
</evidence>
<dbReference type="InterPro" id="IPR000945">
    <property type="entry name" value="DBH-like"/>
</dbReference>
<dbReference type="OrthoDB" id="129121at2759"/>
<sequence>MVFFFSVLFVLGCIGILEVSGDRPIELDHEVVLDPVEQSFFLSWGFNKTHIDFEITAKTLGWLAIGVSPNGGMNAADVLLAWVDDRTGKPTVQDRWLIAPSPYSSRTVNLSLDASQDWVLVAGAQSATHTTIRAIRKLVTCDSQDRPFTTDTVRLIFSMNPQDPASPTSIPKHSYRGTRSLLMLSESYLANSVAIDSDAGPETSTLDLLADNVPISTETRTMYYCSLIKLPTFAQKYHVVTTRPVVSPSNEGVVHHVVAYMCNDKIDDDFPEKAFDCTFDKPRPLRDQVMGNCTAVIGAFGIGSEPSHYPPETGFPLTPELSGRYVFLENHYDNPEGKSVTDSSGIGLTLTTKLRPNDAATTMIAYGDISYSMMIPPQVADFATYGRCSANCTSAILPPTGINVIKVFLHTHMLGERIYLRQIRKGKELPPLAKDETYDFNYQEAQSITPSRAVLPGDELVVECHYNSMTRNSVTFGGWGTPEEMCMAFITYYPATPDIASCASWLSMDTILPLTGSPFSPPGIPMSPNQTSELSQRLWQDPSSEDQYRDYMTSAYQWTPQNVMKLQDLYKSAENPAICVSTSTSPAAPVYSIIKPAKYSAYQEPSACPRSKSATSFTSGGRPSP</sequence>
<dbReference type="CDD" id="cd09631">
    <property type="entry name" value="DOMON_DOH"/>
    <property type="match status" value="1"/>
</dbReference>
<evidence type="ECO:0000256" key="2">
    <source>
        <dbReference type="ARBA" id="ARBA00023157"/>
    </source>
</evidence>
<organism evidence="7 8">
    <name type="scientific">Ramazzottius varieornatus</name>
    <name type="common">Water bear</name>
    <name type="synonym">Tardigrade</name>
    <dbReference type="NCBI Taxonomy" id="947166"/>
    <lineage>
        <taxon>Eukaryota</taxon>
        <taxon>Metazoa</taxon>
        <taxon>Ecdysozoa</taxon>
        <taxon>Tardigrada</taxon>
        <taxon>Eutardigrada</taxon>
        <taxon>Parachela</taxon>
        <taxon>Hypsibioidea</taxon>
        <taxon>Ramazzottiidae</taxon>
        <taxon>Ramazzottius</taxon>
    </lineage>
</organism>
<dbReference type="InterPro" id="IPR008977">
    <property type="entry name" value="PHM/PNGase_F_dom_sf"/>
</dbReference>
<comment type="caution">
    <text evidence="7">The sequence shown here is derived from an EMBL/GenBank/DDBJ whole genome shotgun (WGS) entry which is preliminary data.</text>
</comment>
<dbReference type="SUPFAM" id="SSF49742">
    <property type="entry name" value="PHM/PNGase F"/>
    <property type="match status" value="2"/>
</dbReference>
<evidence type="ECO:0000256" key="1">
    <source>
        <dbReference type="ARBA" id="ARBA00010676"/>
    </source>
</evidence>
<comment type="similarity">
    <text evidence="1">Belongs to the copper type II ascorbate-dependent monooxygenase family.</text>
</comment>
<dbReference type="PANTHER" id="PTHR10157">
    <property type="entry name" value="DOPAMINE BETA HYDROXYLASE RELATED"/>
    <property type="match status" value="1"/>
</dbReference>
<protein>
    <recommendedName>
        <fullName evidence="6">DOMON domain-containing protein</fullName>
    </recommendedName>
</protein>
<gene>
    <name evidence="7" type="primary">RvY_06869-1</name>
    <name evidence="7" type="synonym">RvY_06869.1</name>
    <name evidence="7" type="ORF">RvY_06869</name>
</gene>
<dbReference type="GO" id="GO:0006589">
    <property type="term" value="P:octopamine biosynthetic process"/>
    <property type="evidence" value="ECO:0007669"/>
    <property type="project" value="TreeGrafter"/>
</dbReference>
<dbReference type="GO" id="GO:0004500">
    <property type="term" value="F:dopamine beta-monooxygenase activity"/>
    <property type="evidence" value="ECO:0007669"/>
    <property type="project" value="InterPro"/>
</dbReference>
<dbReference type="Pfam" id="PF01082">
    <property type="entry name" value="Cu2_monooxygen"/>
    <property type="match status" value="1"/>
</dbReference>
<dbReference type="STRING" id="947166.A0A1D1V8R3"/>
<dbReference type="InterPro" id="IPR024548">
    <property type="entry name" value="Cu2_monoox_C"/>
</dbReference>
<accession>A0A1D1V8R3</accession>
<keyword evidence="3" id="KW-0325">Glycoprotein</keyword>
<dbReference type="Pfam" id="PF03712">
    <property type="entry name" value="Cu2_monoox_C"/>
    <property type="match status" value="1"/>
</dbReference>
<feature type="chain" id="PRO_5008898173" description="DOMON domain-containing protein" evidence="5">
    <location>
        <begin position="22"/>
        <end position="625"/>
    </location>
</feature>
<evidence type="ECO:0000313" key="7">
    <source>
        <dbReference type="EMBL" id="GAU95213.1"/>
    </source>
</evidence>
<feature type="region of interest" description="Disordered" evidence="4">
    <location>
        <begin position="605"/>
        <end position="625"/>
    </location>
</feature>
<dbReference type="InterPro" id="IPR045266">
    <property type="entry name" value="DOH_DOMON"/>
</dbReference>
<dbReference type="InterPro" id="IPR014784">
    <property type="entry name" value="Cu2_ascorb_mOase-like_C"/>
</dbReference>
<dbReference type="GO" id="GO:0005615">
    <property type="term" value="C:extracellular space"/>
    <property type="evidence" value="ECO:0007669"/>
    <property type="project" value="TreeGrafter"/>
</dbReference>
<dbReference type="SUPFAM" id="SSF49344">
    <property type="entry name" value="CBD9-like"/>
    <property type="match status" value="1"/>
</dbReference>
<dbReference type="Gene3D" id="2.60.40.1210">
    <property type="entry name" value="Cellobiose dehydrogenase, cytochrome domain"/>
    <property type="match status" value="1"/>
</dbReference>
<keyword evidence="8" id="KW-1185">Reference proteome</keyword>